<keyword evidence="3" id="KW-1185">Reference proteome</keyword>
<dbReference type="EMBL" id="BGPR01000278">
    <property type="protein sequence ID" value="GBM09925.1"/>
    <property type="molecule type" value="Genomic_DNA"/>
</dbReference>
<evidence type="ECO:0000313" key="2">
    <source>
        <dbReference type="EMBL" id="GBM09925.1"/>
    </source>
</evidence>
<comment type="caution">
    <text evidence="2">The sequence shown here is derived from an EMBL/GenBank/DDBJ whole genome shotgun (WGS) entry which is preliminary data.</text>
</comment>
<protein>
    <submittedName>
        <fullName evidence="2">Uncharacterized protein</fullName>
    </submittedName>
</protein>
<gene>
    <name evidence="2" type="ORF">AVEN_86811_1</name>
</gene>
<organism evidence="2 3">
    <name type="scientific">Araneus ventricosus</name>
    <name type="common">Orbweaver spider</name>
    <name type="synonym">Epeira ventricosa</name>
    <dbReference type="NCBI Taxonomy" id="182803"/>
    <lineage>
        <taxon>Eukaryota</taxon>
        <taxon>Metazoa</taxon>
        <taxon>Ecdysozoa</taxon>
        <taxon>Arthropoda</taxon>
        <taxon>Chelicerata</taxon>
        <taxon>Arachnida</taxon>
        <taxon>Araneae</taxon>
        <taxon>Araneomorphae</taxon>
        <taxon>Entelegynae</taxon>
        <taxon>Araneoidea</taxon>
        <taxon>Araneidae</taxon>
        <taxon>Araneus</taxon>
    </lineage>
</organism>
<dbReference type="AlphaFoldDB" id="A0A4Y2D2Z5"/>
<reference evidence="2 3" key="1">
    <citation type="journal article" date="2019" name="Sci. Rep.">
        <title>Orb-weaving spider Araneus ventricosus genome elucidates the spidroin gene catalogue.</title>
        <authorList>
            <person name="Kono N."/>
            <person name="Nakamura H."/>
            <person name="Ohtoshi R."/>
            <person name="Moran D.A.P."/>
            <person name="Shinohara A."/>
            <person name="Yoshida Y."/>
            <person name="Fujiwara M."/>
            <person name="Mori M."/>
            <person name="Tomita M."/>
            <person name="Arakawa K."/>
        </authorList>
    </citation>
    <scope>NUCLEOTIDE SEQUENCE [LARGE SCALE GENOMIC DNA]</scope>
</reference>
<keyword evidence="1" id="KW-0472">Membrane</keyword>
<sequence>MGSRAKKKRYCSPFRTTSFGEREKIVRSAAFQRTESFVLRMKPKTESSLEEEGQYRVRMSLTIRGQRLSGRFENDVRPWSGIRQTMSWSGRLILCLFVYEFFPFFRLITKQ</sequence>
<feature type="transmembrane region" description="Helical" evidence="1">
    <location>
        <begin position="92"/>
        <end position="109"/>
    </location>
</feature>
<proteinExistence type="predicted"/>
<accession>A0A4Y2D2Z5</accession>
<keyword evidence="1" id="KW-1133">Transmembrane helix</keyword>
<name>A0A4Y2D2Z5_ARAVE</name>
<dbReference type="Proteomes" id="UP000499080">
    <property type="component" value="Unassembled WGS sequence"/>
</dbReference>
<evidence type="ECO:0000256" key="1">
    <source>
        <dbReference type="SAM" id="Phobius"/>
    </source>
</evidence>
<evidence type="ECO:0000313" key="3">
    <source>
        <dbReference type="Proteomes" id="UP000499080"/>
    </source>
</evidence>
<keyword evidence="1" id="KW-0812">Transmembrane</keyword>